<evidence type="ECO:0000313" key="1">
    <source>
        <dbReference type="EMBL" id="ABJ88143.1"/>
    </source>
</evidence>
<accession>Q01QC7</accession>
<dbReference type="AlphaFoldDB" id="Q01QC7"/>
<dbReference type="EMBL" id="CP000473">
    <property type="protein sequence ID" value="ABJ88143.1"/>
    <property type="molecule type" value="Genomic_DNA"/>
</dbReference>
<sequence>MPEPHELMAQLAEGLTRTQSELVVKDIRDAEKAREAGRRHEIGNLTRQLFRIVDEHSRLGHPLFMSIGTAQIYIVDRRADALAECARCHVALPVHVEERAFVPYFLKCPDCGGDVLPREGIKRSAG</sequence>
<gene>
    <name evidence="1" type="ordered locus">Acid_7232</name>
</gene>
<dbReference type="InParanoid" id="Q01QC7"/>
<dbReference type="HOGENOM" id="CLU_1980106_0_0_0"/>
<dbReference type="STRING" id="234267.Acid_7232"/>
<name>Q01QC7_SOLUE</name>
<protein>
    <submittedName>
        <fullName evidence="1">Uncharacterized protein</fullName>
    </submittedName>
</protein>
<reference evidence="1" key="1">
    <citation type="submission" date="2006-10" db="EMBL/GenBank/DDBJ databases">
        <title>Complete sequence of Solibacter usitatus Ellin6076.</title>
        <authorList>
            <consortium name="US DOE Joint Genome Institute"/>
            <person name="Copeland A."/>
            <person name="Lucas S."/>
            <person name="Lapidus A."/>
            <person name="Barry K."/>
            <person name="Detter J.C."/>
            <person name="Glavina del Rio T."/>
            <person name="Hammon N."/>
            <person name="Israni S."/>
            <person name="Dalin E."/>
            <person name="Tice H."/>
            <person name="Pitluck S."/>
            <person name="Thompson L.S."/>
            <person name="Brettin T."/>
            <person name="Bruce D."/>
            <person name="Han C."/>
            <person name="Tapia R."/>
            <person name="Gilna P."/>
            <person name="Schmutz J."/>
            <person name="Larimer F."/>
            <person name="Land M."/>
            <person name="Hauser L."/>
            <person name="Kyrpides N."/>
            <person name="Mikhailova N."/>
            <person name="Janssen P.H."/>
            <person name="Kuske C.R."/>
            <person name="Richardson P."/>
        </authorList>
    </citation>
    <scope>NUCLEOTIDE SEQUENCE</scope>
    <source>
        <strain evidence="1">Ellin6076</strain>
    </source>
</reference>
<proteinExistence type="predicted"/>
<organism evidence="1">
    <name type="scientific">Solibacter usitatus (strain Ellin6076)</name>
    <dbReference type="NCBI Taxonomy" id="234267"/>
    <lineage>
        <taxon>Bacteria</taxon>
        <taxon>Pseudomonadati</taxon>
        <taxon>Acidobacteriota</taxon>
        <taxon>Terriglobia</taxon>
        <taxon>Bryobacterales</taxon>
        <taxon>Solibacteraceae</taxon>
        <taxon>Candidatus Solibacter</taxon>
    </lineage>
</organism>
<dbReference type="KEGG" id="sus:Acid_7232"/>